<feature type="region of interest" description="Disordered" evidence="1">
    <location>
        <begin position="279"/>
        <end position="322"/>
    </location>
</feature>
<evidence type="ECO:0000256" key="1">
    <source>
        <dbReference type="SAM" id="MobiDB-lite"/>
    </source>
</evidence>
<dbReference type="EMBL" id="JALNTZ010000002">
    <property type="protein sequence ID" value="KAJ3663077.1"/>
    <property type="molecule type" value="Genomic_DNA"/>
</dbReference>
<comment type="caution">
    <text evidence="3">The sequence shown here is derived from an EMBL/GenBank/DDBJ whole genome shotgun (WGS) entry which is preliminary data.</text>
</comment>
<evidence type="ECO:0000259" key="2">
    <source>
        <dbReference type="PROSITE" id="PS50181"/>
    </source>
</evidence>
<feature type="domain" description="F-box" evidence="2">
    <location>
        <begin position="188"/>
        <end position="234"/>
    </location>
</feature>
<dbReference type="Proteomes" id="UP001168821">
    <property type="component" value="Unassembled WGS sequence"/>
</dbReference>
<sequence>MYTILPFVRAAESALPDLPVELWATILRCLDPSSLLAATRSNDLWERVTQGDPVLRKTIKDQLALEKRRRREEMLNPKLLLSITREGSGRLFGSNGNKVVRRQSSLQGPVNIQGKRKRRQNKDVGPLSTAPAPYPHYRTSLSTVSRVEGDPVSGIYTAARRHLFSLSSACTIKTSEMYRILPFVCAAESVLPDLPVELWATILRCLDPSSLLAATRSNDLWERVTQGDPTLRKTIKDHLALEKRRRREEMLNPRLLLSVTREGSGRLFGSNATKVLRKQSSVQKPVNIQGKRKRRQNKDAGPLRKKIIQSNEHSTAPAPYPHYRTSLSTVSRVEGDPVSGIYTAARRHLFSLSSACTIKTSEMYRILPFVCAAESVLPDLPVELWATILRCLDPSSLLAAVRSNDLWDRVTQGVPVLRRTIKDQLALEKQRRREEMLNPRLLLSITREGSGRLFGSNGNKVVRRQSSVQGPVNIQRKRKRRQNKDVGPLCKKIIQSNEHCKIIRC</sequence>
<feature type="region of interest" description="Disordered" evidence="1">
    <location>
        <begin position="103"/>
        <end position="135"/>
    </location>
</feature>
<feature type="domain" description="F-box" evidence="2">
    <location>
        <begin position="12"/>
        <end position="58"/>
    </location>
</feature>
<accession>A0AA38ITL3</accession>
<proteinExistence type="predicted"/>
<feature type="region of interest" description="Disordered" evidence="1">
    <location>
        <begin position="467"/>
        <end position="487"/>
    </location>
</feature>
<dbReference type="AlphaFoldDB" id="A0AA38ITL3"/>
<reference evidence="3" key="1">
    <citation type="journal article" date="2023" name="G3 (Bethesda)">
        <title>Whole genome assemblies of Zophobas morio and Tenebrio molitor.</title>
        <authorList>
            <person name="Kaur S."/>
            <person name="Stinson S.A."/>
            <person name="diCenzo G.C."/>
        </authorList>
    </citation>
    <scope>NUCLEOTIDE SEQUENCE</scope>
    <source>
        <strain evidence="3">QUZm001</strain>
    </source>
</reference>
<gene>
    <name evidence="3" type="ORF">Zmor_007386</name>
</gene>
<dbReference type="InterPro" id="IPR001810">
    <property type="entry name" value="F-box_dom"/>
</dbReference>
<name>A0AA38ITL3_9CUCU</name>
<evidence type="ECO:0000313" key="3">
    <source>
        <dbReference type="EMBL" id="KAJ3663077.1"/>
    </source>
</evidence>
<dbReference type="InterPro" id="IPR036047">
    <property type="entry name" value="F-box-like_dom_sf"/>
</dbReference>
<organism evidence="3 4">
    <name type="scientific">Zophobas morio</name>
    <dbReference type="NCBI Taxonomy" id="2755281"/>
    <lineage>
        <taxon>Eukaryota</taxon>
        <taxon>Metazoa</taxon>
        <taxon>Ecdysozoa</taxon>
        <taxon>Arthropoda</taxon>
        <taxon>Hexapoda</taxon>
        <taxon>Insecta</taxon>
        <taxon>Pterygota</taxon>
        <taxon>Neoptera</taxon>
        <taxon>Endopterygota</taxon>
        <taxon>Coleoptera</taxon>
        <taxon>Polyphaga</taxon>
        <taxon>Cucujiformia</taxon>
        <taxon>Tenebrionidae</taxon>
        <taxon>Zophobas</taxon>
    </lineage>
</organism>
<protein>
    <recommendedName>
        <fullName evidence="2">F-box domain-containing protein</fullName>
    </recommendedName>
</protein>
<dbReference type="SUPFAM" id="SSF81383">
    <property type="entry name" value="F-box domain"/>
    <property type="match status" value="3"/>
</dbReference>
<keyword evidence="4" id="KW-1185">Reference proteome</keyword>
<dbReference type="PROSITE" id="PS50181">
    <property type="entry name" value="FBOX"/>
    <property type="match status" value="2"/>
</dbReference>
<evidence type="ECO:0000313" key="4">
    <source>
        <dbReference type="Proteomes" id="UP001168821"/>
    </source>
</evidence>